<feature type="non-terminal residue" evidence="1">
    <location>
        <position position="1"/>
    </location>
</feature>
<dbReference type="EMBL" id="JYDR01000224">
    <property type="protein sequence ID" value="KRY65198.1"/>
    <property type="molecule type" value="Genomic_DNA"/>
</dbReference>
<gene>
    <name evidence="1" type="ORF">T4A_5117</name>
</gene>
<organism evidence="1 2">
    <name type="scientific">Trichinella pseudospiralis</name>
    <name type="common">Parasitic roundworm</name>
    <dbReference type="NCBI Taxonomy" id="6337"/>
    <lineage>
        <taxon>Eukaryota</taxon>
        <taxon>Metazoa</taxon>
        <taxon>Ecdysozoa</taxon>
        <taxon>Nematoda</taxon>
        <taxon>Enoplea</taxon>
        <taxon>Dorylaimia</taxon>
        <taxon>Trichinellida</taxon>
        <taxon>Trichinellidae</taxon>
        <taxon>Trichinella</taxon>
    </lineage>
</organism>
<protein>
    <submittedName>
        <fullName evidence="1">Uncharacterized protein</fullName>
    </submittedName>
</protein>
<accession>A0A0V1DUD3</accession>
<dbReference type="AlphaFoldDB" id="A0A0V1DUD3"/>
<name>A0A0V1DUD3_TRIPS</name>
<sequence length="163" mass="18457">LWFILVEEDELPFLCFVQASEGKVPFTTMRERTSRAMGKASFQTHFNITVIICAPRFACFTATVNFIKGFQSELEDEMKILNIKVDGVLNSTLEGYYLISVKCPKNYKIDLYRINTALGSIRKKNSGSMFQMVAVIVDKCLEMVLKTATVGSWPPVKVHVLFV</sequence>
<comment type="caution">
    <text evidence="1">The sequence shown here is derived from an EMBL/GenBank/DDBJ whole genome shotgun (WGS) entry which is preliminary data.</text>
</comment>
<reference evidence="1 2" key="1">
    <citation type="submission" date="2015-01" db="EMBL/GenBank/DDBJ databases">
        <title>Evolution of Trichinella species and genotypes.</title>
        <authorList>
            <person name="Korhonen P.K."/>
            <person name="Edoardo P."/>
            <person name="Giuseppe L.R."/>
            <person name="Gasser R.B."/>
        </authorList>
    </citation>
    <scope>NUCLEOTIDE SEQUENCE [LARGE SCALE GENOMIC DNA]</scope>
    <source>
        <strain evidence="1">ISS13</strain>
    </source>
</reference>
<evidence type="ECO:0000313" key="1">
    <source>
        <dbReference type="EMBL" id="KRY65198.1"/>
    </source>
</evidence>
<evidence type="ECO:0000313" key="2">
    <source>
        <dbReference type="Proteomes" id="UP000054632"/>
    </source>
</evidence>
<proteinExistence type="predicted"/>
<dbReference type="Proteomes" id="UP000054632">
    <property type="component" value="Unassembled WGS sequence"/>
</dbReference>
<feature type="non-terminal residue" evidence="1">
    <location>
        <position position="163"/>
    </location>
</feature>